<comment type="caution">
    <text evidence="2">The sequence shown here is derived from an EMBL/GenBank/DDBJ whole genome shotgun (WGS) entry which is preliminary data.</text>
</comment>
<dbReference type="InterPro" id="IPR027024">
    <property type="entry name" value="UCP027386_ABC_sbc_TM0202"/>
</dbReference>
<evidence type="ECO:0000313" key="2">
    <source>
        <dbReference type="EMBL" id="NFV79601.1"/>
    </source>
</evidence>
<dbReference type="SUPFAM" id="SSF53850">
    <property type="entry name" value="Periplasmic binding protein-like II"/>
    <property type="match status" value="1"/>
</dbReference>
<sequence>MTILTRRQALAGLAATGALAFGGRPLSAQSLDQFTINAMPATPSVVVAHLVENNALSAHVAKATLKVWRTPDQMRAGVLSGDMKVFGTPSYSCANMMNRGVPVRLMNIMTWGLLYLMTRGPEIRSVSDLAGKDVVLAFRNDAPDLIFRLVLRRAGLDPEKDLKLHYVGTPTEASQLFLAGKTEIAVLPEPASSAVILRGMQAGISVERAIDLTEAYGKLTGRAPRIAQAGLGVSEDLVQSRPELVKAIHEACVASARWVLNNPASAGRLGADYLDLQPAIIERSLPWFRLNITSAAEARPELEAYFNDLMEMSPDIVGGRLPDDRFYWGA</sequence>
<gene>
    <name evidence="2" type="ORF">G4223_05710</name>
</gene>
<evidence type="ECO:0000313" key="3">
    <source>
        <dbReference type="Proteomes" id="UP000480684"/>
    </source>
</evidence>
<accession>A0A7C9QTC1</accession>
<feature type="signal peptide" evidence="1">
    <location>
        <begin position="1"/>
        <end position="20"/>
    </location>
</feature>
<organism evidence="2 3">
    <name type="scientific">Magnetospirillum aberrantis SpK</name>
    <dbReference type="NCBI Taxonomy" id="908842"/>
    <lineage>
        <taxon>Bacteria</taxon>
        <taxon>Pseudomonadati</taxon>
        <taxon>Pseudomonadota</taxon>
        <taxon>Alphaproteobacteria</taxon>
        <taxon>Rhodospirillales</taxon>
        <taxon>Rhodospirillaceae</taxon>
        <taxon>Magnetospirillum</taxon>
    </lineage>
</organism>
<dbReference type="EMBL" id="JAAIYP010000032">
    <property type="protein sequence ID" value="NFV79601.1"/>
    <property type="molecule type" value="Genomic_DNA"/>
</dbReference>
<feature type="chain" id="PRO_5028910795" evidence="1">
    <location>
        <begin position="21"/>
        <end position="330"/>
    </location>
</feature>
<dbReference type="RefSeq" id="WP_163676282.1">
    <property type="nucleotide sequence ID" value="NZ_JAAIYP010000032.1"/>
</dbReference>
<name>A0A7C9QTC1_9PROT</name>
<keyword evidence="3" id="KW-1185">Reference proteome</keyword>
<dbReference type="AlphaFoldDB" id="A0A7C9QTC1"/>
<dbReference type="Gene3D" id="3.40.190.10">
    <property type="entry name" value="Periplasmic binding protein-like II"/>
    <property type="match status" value="2"/>
</dbReference>
<proteinExistence type="predicted"/>
<protein>
    <submittedName>
        <fullName evidence="2">ABC transporter substrate-binding protein</fullName>
    </submittedName>
</protein>
<dbReference type="PIRSF" id="PIRSF027386">
    <property type="entry name" value="UCP027386_ABC_sbc_TM0202"/>
    <property type="match status" value="1"/>
</dbReference>
<evidence type="ECO:0000256" key="1">
    <source>
        <dbReference type="SAM" id="SignalP"/>
    </source>
</evidence>
<dbReference type="PROSITE" id="PS51318">
    <property type="entry name" value="TAT"/>
    <property type="match status" value="1"/>
</dbReference>
<dbReference type="InterPro" id="IPR006311">
    <property type="entry name" value="TAT_signal"/>
</dbReference>
<dbReference type="PANTHER" id="PTHR30024">
    <property type="entry name" value="ALIPHATIC SULFONATES-BINDING PROTEIN-RELATED"/>
    <property type="match status" value="1"/>
</dbReference>
<dbReference type="PANTHER" id="PTHR30024:SF46">
    <property type="entry name" value="ABC TRANSPORTER, SUBSTRATE-BINDING LIPOPROTEIN"/>
    <property type="match status" value="1"/>
</dbReference>
<keyword evidence="1" id="KW-0732">Signal</keyword>
<dbReference type="Pfam" id="PF13379">
    <property type="entry name" value="NMT1_2"/>
    <property type="match status" value="1"/>
</dbReference>
<reference evidence="2 3" key="1">
    <citation type="submission" date="2020-02" db="EMBL/GenBank/DDBJ databases">
        <authorList>
            <person name="Dziuba M."/>
            <person name="Kuznetsov B."/>
            <person name="Mardanov A."/>
            <person name="Ravin N."/>
            <person name="Grouzdev D."/>
        </authorList>
    </citation>
    <scope>NUCLEOTIDE SEQUENCE [LARGE SCALE GENOMIC DNA]</scope>
    <source>
        <strain evidence="2 3">SpK</strain>
    </source>
</reference>
<dbReference type="Proteomes" id="UP000480684">
    <property type="component" value="Unassembled WGS sequence"/>
</dbReference>